<keyword evidence="1" id="KW-0479">Metal-binding</keyword>
<dbReference type="Proteomes" id="UP000008810">
    <property type="component" value="Chromosome 3"/>
</dbReference>
<dbReference type="PROSITE" id="PS50966">
    <property type="entry name" value="ZF_SWIM"/>
    <property type="match status" value="1"/>
</dbReference>
<dbReference type="SMART" id="SM00575">
    <property type="entry name" value="ZnF_PMZ"/>
    <property type="match status" value="1"/>
</dbReference>
<dbReference type="InterPro" id="IPR007527">
    <property type="entry name" value="Znf_SWIM"/>
</dbReference>
<reference evidence="7" key="3">
    <citation type="submission" date="2018-08" db="UniProtKB">
        <authorList>
            <consortium name="EnsemblPlants"/>
        </authorList>
    </citation>
    <scope>IDENTIFICATION</scope>
    <source>
        <strain evidence="7">cv. Bd21</strain>
    </source>
</reference>
<sequence length="623" mass="73045">VQLGYPPDASALEKAMMGFAERKTEVVVNPTVGTCFDSLHEAYDFYNIHSWESGFGIQHGKSRVNARGRRSMQELLCVSNQYQYSENVMFLLQGKPTKENSSSARCKCTALIRLLGTESGGWYVSKHRAGHTHTLTQTCQENSAWSSHRHINEDTKNSIRQLREKENNVDLGEMYKIIGSLFGRTENAVPCTDHIADIRKTMDAFHEIKAEDPGFVYTVQIDDELRVKTLLWTNNSCRLQYEWFGDAITFDTTYRPSLYGKTFGIFFCVNNNFKTKVLAGVLMRDRKIESFKWVFSTFVELMGGKHPQTILTDQCQAMEDAILEVLPSTTHRWCNFQTEFHRILDDMLTANEFERAWEMLLDKYGLENHPFLTQIYEVRHKWAKPYFRDIFCAKQTSTQKSETVERLLAKYVPPDRSMDLFVKQYEELHDEIVLRTNLPIEKHASEVYTRTMYEMFRKTLCESEFYEVEVLIPNLRYIARRHKTETRDKWSMVQHEVNVREDGGAFICVCKRFEHTGMLCCHAVKVMIHLGVLEIPSFHIMPRWTPKLCWKHRGHPETKTCSSCRQYVVYDRMLNMIRLCYGEPELEELAIRRFDELKQTLSTMEVPVVKQRRGKLKRRFRDL</sequence>
<keyword evidence="3" id="KW-0862">Zinc</keyword>
<keyword evidence="8" id="KW-1185">Reference proteome</keyword>
<dbReference type="Pfam" id="PF10551">
    <property type="entry name" value="MULE"/>
    <property type="match status" value="1"/>
</dbReference>
<evidence type="ECO:0000256" key="3">
    <source>
        <dbReference type="ARBA" id="ARBA00022833"/>
    </source>
</evidence>
<accession>A0A2K2D5A5</accession>
<dbReference type="PANTHER" id="PTHR47482:SF5">
    <property type="entry name" value="FAR1 DOMAIN-CONTAINING PROTEIN"/>
    <property type="match status" value="1"/>
</dbReference>
<evidence type="ECO:0000256" key="1">
    <source>
        <dbReference type="ARBA" id="ARBA00022723"/>
    </source>
</evidence>
<dbReference type="InterPro" id="IPR006564">
    <property type="entry name" value="Znf_PMZ"/>
</dbReference>
<feature type="domain" description="SWIM-type" evidence="5">
    <location>
        <begin position="495"/>
        <end position="531"/>
    </location>
</feature>
<dbReference type="EMBL" id="CM000882">
    <property type="protein sequence ID" value="PNT69463.1"/>
    <property type="molecule type" value="Genomic_DNA"/>
</dbReference>
<dbReference type="InterPro" id="IPR018289">
    <property type="entry name" value="MULE_transposase_dom"/>
</dbReference>
<evidence type="ECO:0000313" key="8">
    <source>
        <dbReference type="Proteomes" id="UP000008810"/>
    </source>
</evidence>
<keyword evidence="2 4" id="KW-0863">Zinc-finger</keyword>
<reference evidence="6 7" key="1">
    <citation type="journal article" date="2010" name="Nature">
        <title>Genome sequencing and analysis of the model grass Brachypodium distachyon.</title>
        <authorList>
            <consortium name="International Brachypodium Initiative"/>
        </authorList>
    </citation>
    <scope>NUCLEOTIDE SEQUENCE [LARGE SCALE GENOMIC DNA]</scope>
    <source>
        <strain evidence="6 7">Bd21</strain>
    </source>
</reference>
<name>A0A2K2D5A5_BRADI</name>
<dbReference type="Gramene" id="PNT69463">
    <property type="protein sequence ID" value="PNT69463"/>
    <property type="gene ID" value="BRADI_3g55978v3"/>
</dbReference>
<dbReference type="OrthoDB" id="607014at2759"/>
<dbReference type="Pfam" id="PF03101">
    <property type="entry name" value="FAR1"/>
    <property type="match status" value="1"/>
</dbReference>
<gene>
    <name evidence="6" type="ORF">BRADI_3g55978v3</name>
</gene>
<evidence type="ECO:0000256" key="2">
    <source>
        <dbReference type="ARBA" id="ARBA00022771"/>
    </source>
</evidence>
<dbReference type="ExpressionAtlas" id="A0A2K2D5A5">
    <property type="expression patterns" value="baseline"/>
</dbReference>
<dbReference type="InParanoid" id="A0A2K2D5A5"/>
<organism evidence="6">
    <name type="scientific">Brachypodium distachyon</name>
    <name type="common">Purple false brome</name>
    <name type="synonym">Trachynia distachya</name>
    <dbReference type="NCBI Taxonomy" id="15368"/>
    <lineage>
        <taxon>Eukaryota</taxon>
        <taxon>Viridiplantae</taxon>
        <taxon>Streptophyta</taxon>
        <taxon>Embryophyta</taxon>
        <taxon>Tracheophyta</taxon>
        <taxon>Spermatophyta</taxon>
        <taxon>Magnoliopsida</taxon>
        <taxon>Liliopsida</taxon>
        <taxon>Poales</taxon>
        <taxon>Poaceae</taxon>
        <taxon>BOP clade</taxon>
        <taxon>Pooideae</taxon>
        <taxon>Stipodae</taxon>
        <taxon>Brachypodieae</taxon>
        <taxon>Brachypodium</taxon>
    </lineage>
</organism>
<dbReference type="InterPro" id="IPR004330">
    <property type="entry name" value="FAR1_DNA_bnd_dom"/>
</dbReference>
<dbReference type="GO" id="GO:0008270">
    <property type="term" value="F:zinc ion binding"/>
    <property type="evidence" value="ECO:0007669"/>
    <property type="project" value="UniProtKB-KW"/>
</dbReference>
<protein>
    <recommendedName>
        <fullName evidence="5">SWIM-type domain-containing protein</fullName>
    </recommendedName>
</protein>
<proteinExistence type="predicted"/>
<feature type="non-terminal residue" evidence="6">
    <location>
        <position position="1"/>
    </location>
</feature>
<evidence type="ECO:0000313" key="6">
    <source>
        <dbReference type="EMBL" id="PNT69463.1"/>
    </source>
</evidence>
<dbReference type="EnsemblPlants" id="PNT69463">
    <property type="protein sequence ID" value="PNT69463"/>
    <property type="gene ID" value="BRADI_3g55978v3"/>
</dbReference>
<evidence type="ECO:0000313" key="7">
    <source>
        <dbReference type="EnsemblPlants" id="PNT69463"/>
    </source>
</evidence>
<dbReference type="STRING" id="15368.A0A2K2D5A5"/>
<evidence type="ECO:0000256" key="4">
    <source>
        <dbReference type="PROSITE-ProRule" id="PRU00325"/>
    </source>
</evidence>
<dbReference type="AlphaFoldDB" id="A0A2K2D5A5"/>
<dbReference type="PANTHER" id="PTHR47482">
    <property type="entry name" value="OS11G0632001 PROTEIN"/>
    <property type="match status" value="1"/>
</dbReference>
<evidence type="ECO:0000259" key="5">
    <source>
        <dbReference type="PROSITE" id="PS50966"/>
    </source>
</evidence>
<reference evidence="6" key="2">
    <citation type="submission" date="2017-06" db="EMBL/GenBank/DDBJ databases">
        <title>WGS assembly of Brachypodium distachyon.</title>
        <authorList>
            <consortium name="The International Brachypodium Initiative"/>
            <person name="Lucas S."/>
            <person name="Harmon-Smith M."/>
            <person name="Lail K."/>
            <person name="Tice H."/>
            <person name="Grimwood J."/>
            <person name="Bruce D."/>
            <person name="Barry K."/>
            <person name="Shu S."/>
            <person name="Lindquist E."/>
            <person name="Wang M."/>
            <person name="Pitluck S."/>
            <person name="Vogel J.P."/>
            <person name="Garvin D.F."/>
            <person name="Mockler T.C."/>
            <person name="Schmutz J."/>
            <person name="Rokhsar D."/>
            <person name="Bevan M.W."/>
        </authorList>
    </citation>
    <scope>NUCLEOTIDE SEQUENCE</scope>
    <source>
        <strain evidence="6">Bd21</strain>
    </source>
</reference>